<protein>
    <submittedName>
        <fullName evidence="4">p-cresol methylhydroxylase</fullName>
    </submittedName>
</protein>
<dbReference type="Proteomes" id="UP000228987">
    <property type="component" value="Unassembled WGS sequence"/>
</dbReference>
<dbReference type="InterPro" id="IPR036318">
    <property type="entry name" value="FAD-bd_PCMH-like_sf"/>
</dbReference>
<accession>A0A2A5CC44</accession>
<dbReference type="GO" id="GO:1903457">
    <property type="term" value="P:lactate catabolic process"/>
    <property type="evidence" value="ECO:0007669"/>
    <property type="project" value="TreeGrafter"/>
</dbReference>
<gene>
    <name evidence="4" type="ORF">COA71_08500</name>
</gene>
<dbReference type="InterPro" id="IPR016164">
    <property type="entry name" value="FAD-linked_Oxase-like_C"/>
</dbReference>
<dbReference type="InterPro" id="IPR016166">
    <property type="entry name" value="FAD-bd_PCMH"/>
</dbReference>
<evidence type="ECO:0000313" key="5">
    <source>
        <dbReference type="Proteomes" id="UP000228987"/>
    </source>
</evidence>
<dbReference type="PROSITE" id="PS51387">
    <property type="entry name" value="FAD_PCMH"/>
    <property type="match status" value="1"/>
</dbReference>
<dbReference type="EMBL" id="NVWI01000006">
    <property type="protein sequence ID" value="PCJ41078.1"/>
    <property type="molecule type" value="Genomic_DNA"/>
</dbReference>
<dbReference type="InterPro" id="IPR016170">
    <property type="entry name" value="Cytok_DH_C_sf"/>
</dbReference>
<evidence type="ECO:0000256" key="2">
    <source>
        <dbReference type="ARBA" id="ARBA00022827"/>
    </source>
</evidence>
<dbReference type="Gene3D" id="3.30.43.10">
    <property type="entry name" value="Uridine Diphospho-n-acetylenolpyruvylglucosamine Reductase, domain 2"/>
    <property type="match status" value="1"/>
</dbReference>
<dbReference type="Pfam" id="PF01565">
    <property type="entry name" value="FAD_binding_4"/>
    <property type="match status" value="1"/>
</dbReference>
<dbReference type="Gene3D" id="3.30.465.10">
    <property type="match status" value="1"/>
</dbReference>
<dbReference type="AlphaFoldDB" id="A0A2A5CC44"/>
<dbReference type="PANTHER" id="PTHR11748">
    <property type="entry name" value="D-LACTATE DEHYDROGENASE"/>
    <property type="match status" value="1"/>
</dbReference>
<dbReference type="PANTHER" id="PTHR11748:SF114">
    <property type="entry name" value="ARYL-ALCOHOL OXIDASE VANILLYL-ALCOHOL OXIDASE (AFU_ORTHOLOGUE AFUA_3G09500)-RELATED"/>
    <property type="match status" value="1"/>
</dbReference>
<sequence length="538" mass="59418">MALPPNLSEAEFAAALREFEAAVGADWVFSSDEDVALYRDSYSIYWGEEEEIIASAAVAPANVEQVQKIVHIANRYLIPIYPISTGRNLNYGGAAPTLTGSVVVDLKRMNRILKVDDKRNFALVEPGVSYFDLYNYIKEHDLKVMLDIPDPGWGSPMGNSLDHGVGYTFSPYRDHFGAHCGLEIVSAEGELIRTGAGAIPGSDAWQDFHYGAGPTIDGLFAQSNFGIVTKMGIKLMPLPETYLSGTVTVPRYQDFQAMIEEVSYLEDSFLIGMPSYDSPVGGTPFGPSPITELMQNGWPSLEQLEEFVVAQNKPAWSVTLQFYGPEETVRANWAAAQRRFRNKIQGVDFQEGDFYNLPIPDEDIPALPDKVRFGIPNLEVFHLVARNPATDNGPPDGHADMFTMTPRTAEGVHTAARVLAEAFQELGFPPATHPFSAPATYYSRAFVVAILLPTWRDASKNSASRELYGRCLDKIAEVGMGTYRTAPAFQDQAVSKYSFNNNALLKFQEKLKDSIDPNGIISPGRYGIWPVNMRNNRG</sequence>
<keyword evidence="1" id="KW-0285">Flavoprotein</keyword>
<evidence type="ECO:0000259" key="3">
    <source>
        <dbReference type="PROSITE" id="PS51387"/>
    </source>
</evidence>
<dbReference type="GO" id="GO:0004458">
    <property type="term" value="F:D-lactate dehydrogenase (cytochrome) activity"/>
    <property type="evidence" value="ECO:0007669"/>
    <property type="project" value="TreeGrafter"/>
</dbReference>
<dbReference type="Gene3D" id="3.40.462.10">
    <property type="entry name" value="FAD-linked oxidases, C-terminal domain"/>
    <property type="match status" value="1"/>
</dbReference>
<evidence type="ECO:0000256" key="1">
    <source>
        <dbReference type="ARBA" id="ARBA00022630"/>
    </source>
</evidence>
<evidence type="ECO:0000313" key="4">
    <source>
        <dbReference type="EMBL" id="PCJ41078.1"/>
    </source>
</evidence>
<dbReference type="Gene3D" id="1.10.45.10">
    <property type="entry name" value="Vanillyl-alcohol Oxidase, Chain A, domain 4"/>
    <property type="match status" value="1"/>
</dbReference>
<dbReference type="InterPro" id="IPR016167">
    <property type="entry name" value="FAD-bd_PCMH_sub1"/>
</dbReference>
<dbReference type="GO" id="GO:0008720">
    <property type="term" value="F:D-lactate dehydrogenase (NAD+) activity"/>
    <property type="evidence" value="ECO:0007669"/>
    <property type="project" value="TreeGrafter"/>
</dbReference>
<name>A0A2A5CC44_9GAMM</name>
<dbReference type="SUPFAM" id="SSF55103">
    <property type="entry name" value="FAD-linked oxidases, C-terminal domain"/>
    <property type="match status" value="1"/>
</dbReference>
<dbReference type="InterPro" id="IPR006094">
    <property type="entry name" value="Oxid_FAD_bind_N"/>
</dbReference>
<dbReference type="GO" id="GO:0071949">
    <property type="term" value="F:FAD binding"/>
    <property type="evidence" value="ECO:0007669"/>
    <property type="project" value="InterPro"/>
</dbReference>
<keyword evidence="2" id="KW-0274">FAD</keyword>
<dbReference type="InterPro" id="IPR016171">
    <property type="entry name" value="Vanillyl_alc_oxidase_C-sub2"/>
</dbReference>
<comment type="caution">
    <text evidence="4">The sequence shown here is derived from an EMBL/GenBank/DDBJ whole genome shotgun (WGS) entry which is preliminary data.</text>
</comment>
<reference evidence="5" key="1">
    <citation type="submission" date="2017-08" db="EMBL/GenBank/DDBJ databases">
        <title>A dynamic microbial community with high functional redundancy inhabits the cold, oxic subseafloor aquifer.</title>
        <authorList>
            <person name="Tully B.J."/>
            <person name="Wheat C.G."/>
            <person name="Glazer B.T."/>
            <person name="Huber J.A."/>
        </authorList>
    </citation>
    <scope>NUCLEOTIDE SEQUENCE [LARGE SCALE GENOMIC DNA]</scope>
</reference>
<feature type="domain" description="FAD-binding PCMH-type" evidence="3">
    <location>
        <begin position="50"/>
        <end position="238"/>
    </location>
</feature>
<organism evidence="4 5">
    <name type="scientific">SAR86 cluster bacterium</name>
    <dbReference type="NCBI Taxonomy" id="2030880"/>
    <lineage>
        <taxon>Bacteria</taxon>
        <taxon>Pseudomonadati</taxon>
        <taxon>Pseudomonadota</taxon>
        <taxon>Gammaproteobacteria</taxon>
        <taxon>SAR86 cluster</taxon>
    </lineage>
</organism>
<proteinExistence type="predicted"/>
<dbReference type="InterPro" id="IPR016169">
    <property type="entry name" value="FAD-bd_PCMH_sub2"/>
</dbReference>
<dbReference type="SUPFAM" id="SSF56176">
    <property type="entry name" value="FAD-binding/transporter-associated domain-like"/>
    <property type="match status" value="1"/>
</dbReference>